<dbReference type="SMART" id="SM01134">
    <property type="entry name" value="DeoRC"/>
    <property type="match status" value="1"/>
</dbReference>
<sequence length="250" mass="27065">MTVERVQREDQIMARLNDDGALTVSGLSADLGVSEVTIRGDLRTLENRGLLVRTRGGARPTTWKSVLQREQINVDAKQRIAQKAASMVLDEDTVMMEAGTTTATIVRYLGGRRGLQLVTNSALVFNSARANPSLNVILTGGVFRRESESFVGPTAERAIADFNTRLAFLGTDGFSPERGLTTRFVEGGQIASQMSGRAEETWLVADSSKFGQAGFVSFLPLDKVTGIITDSGLSREAVEALQEHTRVCVV</sequence>
<proteinExistence type="predicted"/>
<dbReference type="PANTHER" id="PTHR30363">
    <property type="entry name" value="HTH-TYPE TRANSCRIPTIONAL REGULATOR SRLR-RELATED"/>
    <property type="match status" value="1"/>
</dbReference>
<name>A0A1Q2CPS9_9ACTN</name>
<evidence type="ECO:0000256" key="1">
    <source>
        <dbReference type="ARBA" id="ARBA00023015"/>
    </source>
</evidence>
<reference evidence="5" key="1">
    <citation type="submission" date="2017-02" db="EMBL/GenBank/DDBJ databases">
        <title>Tessaracoccus aquaemaris sp. nov., isolated from the intestine of a Korean rockfish, Sebastes schlegelii, in a marine aquaculture pond.</title>
        <authorList>
            <person name="Tak E.J."/>
            <person name="Bae J.-W."/>
        </authorList>
    </citation>
    <scope>NUCLEOTIDE SEQUENCE [LARGE SCALE GENOMIC DNA]</scope>
    <source>
        <strain evidence="5">NSG39</strain>
    </source>
</reference>
<dbReference type="Gene3D" id="1.10.10.10">
    <property type="entry name" value="Winged helix-like DNA-binding domain superfamily/Winged helix DNA-binding domain"/>
    <property type="match status" value="1"/>
</dbReference>
<dbReference type="InterPro" id="IPR014036">
    <property type="entry name" value="DeoR-like_C"/>
</dbReference>
<keyword evidence="1" id="KW-0805">Transcription regulation</keyword>
<dbReference type="InterPro" id="IPR001034">
    <property type="entry name" value="DeoR_HTH"/>
</dbReference>
<dbReference type="Gene3D" id="3.40.50.1360">
    <property type="match status" value="1"/>
</dbReference>
<dbReference type="STRING" id="1332264.BW730_12050"/>
<dbReference type="InterPro" id="IPR036390">
    <property type="entry name" value="WH_DNA-bd_sf"/>
</dbReference>
<feature type="domain" description="HTH deoR-type" evidence="3">
    <location>
        <begin position="5"/>
        <end position="60"/>
    </location>
</feature>
<evidence type="ECO:0000313" key="4">
    <source>
        <dbReference type="EMBL" id="AQP48116.1"/>
    </source>
</evidence>
<dbReference type="Pfam" id="PF08220">
    <property type="entry name" value="HTH_DeoR"/>
    <property type="match status" value="1"/>
</dbReference>
<dbReference type="Pfam" id="PF00455">
    <property type="entry name" value="DeoRC"/>
    <property type="match status" value="1"/>
</dbReference>
<keyword evidence="2" id="KW-0804">Transcription</keyword>
<dbReference type="AlphaFoldDB" id="A0A1Q2CPS9"/>
<dbReference type="InterPro" id="IPR036388">
    <property type="entry name" value="WH-like_DNA-bd_sf"/>
</dbReference>
<dbReference type="EMBL" id="CP019606">
    <property type="protein sequence ID" value="AQP48116.1"/>
    <property type="molecule type" value="Genomic_DNA"/>
</dbReference>
<dbReference type="PANTHER" id="PTHR30363:SF44">
    <property type="entry name" value="AGA OPERON TRANSCRIPTIONAL REPRESSOR-RELATED"/>
    <property type="match status" value="1"/>
</dbReference>
<dbReference type="KEGG" id="tes:BW730_12050"/>
<dbReference type="InterPro" id="IPR037171">
    <property type="entry name" value="NagB/RpiA_transferase-like"/>
</dbReference>
<evidence type="ECO:0000256" key="2">
    <source>
        <dbReference type="ARBA" id="ARBA00023163"/>
    </source>
</evidence>
<evidence type="ECO:0000259" key="3">
    <source>
        <dbReference type="PROSITE" id="PS51000"/>
    </source>
</evidence>
<evidence type="ECO:0000313" key="5">
    <source>
        <dbReference type="Proteomes" id="UP000188145"/>
    </source>
</evidence>
<dbReference type="InterPro" id="IPR050313">
    <property type="entry name" value="Carb_Metab_HTH_regulators"/>
</dbReference>
<dbReference type="GO" id="GO:0003700">
    <property type="term" value="F:DNA-binding transcription factor activity"/>
    <property type="evidence" value="ECO:0007669"/>
    <property type="project" value="InterPro"/>
</dbReference>
<dbReference type="SUPFAM" id="SSF46785">
    <property type="entry name" value="Winged helix' DNA-binding domain"/>
    <property type="match status" value="1"/>
</dbReference>
<accession>A0A1Q2CPS9</accession>
<dbReference type="Proteomes" id="UP000188145">
    <property type="component" value="Chromosome"/>
</dbReference>
<protein>
    <submittedName>
        <fullName evidence="4">DeoR family transcriptional regulator</fullName>
    </submittedName>
</protein>
<gene>
    <name evidence="4" type="ORF">BW730_12050</name>
</gene>
<dbReference type="PROSITE" id="PS51000">
    <property type="entry name" value="HTH_DEOR_2"/>
    <property type="match status" value="1"/>
</dbReference>
<dbReference type="OrthoDB" id="7688673at2"/>
<dbReference type="RefSeq" id="WP_077686445.1">
    <property type="nucleotide sequence ID" value="NZ_CP019606.1"/>
</dbReference>
<dbReference type="SMART" id="SM00420">
    <property type="entry name" value="HTH_DEOR"/>
    <property type="match status" value="1"/>
</dbReference>
<keyword evidence="5" id="KW-1185">Reference proteome</keyword>
<organism evidence="4 5">
    <name type="scientific">Tessaracoccus aquimaris</name>
    <dbReference type="NCBI Taxonomy" id="1332264"/>
    <lineage>
        <taxon>Bacteria</taxon>
        <taxon>Bacillati</taxon>
        <taxon>Actinomycetota</taxon>
        <taxon>Actinomycetes</taxon>
        <taxon>Propionibacteriales</taxon>
        <taxon>Propionibacteriaceae</taxon>
        <taxon>Tessaracoccus</taxon>
    </lineage>
</organism>
<dbReference type="SUPFAM" id="SSF100950">
    <property type="entry name" value="NagB/RpiA/CoA transferase-like"/>
    <property type="match status" value="1"/>
</dbReference>